<proteinExistence type="predicted"/>
<name>A0ACB7TP33_HYAAI</name>
<gene>
    <name evidence="1" type="ORF">HPB50_014157</name>
</gene>
<dbReference type="EMBL" id="CM023481">
    <property type="protein sequence ID" value="KAH6946599.1"/>
    <property type="molecule type" value="Genomic_DNA"/>
</dbReference>
<organism evidence="1 2">
    <name type="scientific">Hyalomma asiaticum</name>
    <name type="common">Tick</name>
    <dbReference type="NCBI Taxonomy" id="266040"/>
    <lineage>
        <taxon>Eukaryota</taxon>
        <taxon>Metazoa</taxon>
        <taxon>Ecdysozoa</taxon>
        <taxon>Arthropoda</taxon>
        <taxon>Chelicerata</taxon>
        <taxon>Arachnida</taxon>
        <taxon>Acari</taxon>
        <taxon>Parasitiformes</taxon>
        <taxon>Ixodida</taxon>
        <taxon>Ixodoidea</taxon>
        <taxon>Ixodidae</taxon>
        <taxon>Hyalomminae</taxon>
        <taxon>Hyalomma</taxon>
    </lineage>
</organism>
<reference evidence="1" key="1">
    <citation type="submission" date="2020-05" db="EMBL/GenBank/DDBJ databases">
        <title>Large-scale comparative analyses of tick genomes elucidate their genetic diversity and vector capacities.</title>
        <authorList>
            <person name="Jia N."/>
            <person name="Wang J."/>
            <person name="Shi W."/>
            <person name="Du L."/>
            <person name="Sun Y."/>
            <person name="Zhan W."/>
            <person name="Jiang J."/>
            <person name="Wang Q."/>
            <person name="Zhang B."/>
            <person name="Ji P."/>
            <person name="Sakyi L.B."/>
            <person name="Cui X."/>
            <person name="Yuan T."/>
            <person name="Jiang B."/>
            <person name="Yang W."/>
            <person name="Lam T.T.-Y."/>
            <person name="Chang Q."/>
            <person name="Ding S."/>
            <person name="Wang X."/>
            <person name="Zhu J."/>
            <person name="Ruan X."/>
            <person name="Zhao L."/>
            <person name="Wei J."/>
            <person name="Que T."/>
            <person name="Du C."/>
            <person name="Cheng J."/>
            <person name="Dai P."/>
            <person name="Han X."/>
            <person name="Huang E."/>
            <person name="Gao Y."/>
            <person name="Liu J."/>
            <person name="Shao H."/>
            <person name="Ye R."/>
            <person name="Li L."/>
            <person name="Wei W."/>
            <person name="Wang X."/>
            <person name="Wang C."/>
            <person name="Yang T."/>
            <person name="Huo Q."/>
            <person name="Li W."/>
            <person name="Guo W."/>
            <person name="Chen H."/>
            <person name="Zhou L."/>
            <person name="Ni X."/>
            <person name="Tian J."/>
            <person name="Zhou Y."/>
            <person name="Sheng Y."/>
            <person name="Liu T."/>
            <person name="Pan Y."/>
            <person name="Xia L."/>
            <person name="Li J."/>
            <person name="Zhao F."/>
            <person name="Cao W."/>
        </authorList>
    </citation>
    <scope>NUCLEOTIDE SEQUENCE</scope>
    <source>
        <strain evidence="1">Hyas-2018</strain>
    </source>
</reference>
<protein>
    <submittedName>
        <fullName evidence="1">Uncharacterized protein</fullName>
    </submittedName>
</protein>
<accession>A0ACB7TP33</accession>
<evidence type="ECO:0000313" key="2">
    <source>
        <dbReference type="Proteomes" id="UP000821845"/>
    </source>
</evidence>
<sequence>MDAVAFQVLPNVAALLASFALYCAAAAVSAFACLSGLLYYIKCKQRETNVYMEKFPGRTEPIPMLTTWMIHRTLSKEAHRLDIATRKLSHYPHVSA</sequence>
<evidence type="ECO:0000313" key="1">
    <source>
        <dbReference type="EMBL" id="KAH6946599.1"/>
    </source>
</evidence>
<comment type="caution">
    <text evidence="1">The sequence shown here is derived from an EMBL/GenBank/DDBJ whole genome shotgun (WGS) entry which is preliminary data.</text>
</comment>
<keyword evidence="2" id="KW-1185">Reference proteome</keyword>
<dbReference type="Proteomes" id="UP000821845">
    <property type="component" value="Chromosome 1"/>
</dbReference>